<evidence type="ECO:0000256" key="4">
    <source>
        <dbReference type="ARBA" id="ARBA00023136"/>
    </source>
</evidence>
<dbReference type="RefSeq" id="WP_342756910.1">
    <property type="nucleotide sequence ID" value="NZ_CP146256.1"/>
</dbReference>
<keyword evidence="7" id="KW-1185">Reference proteome</keyword>
<comment type="subcellular location">
    <subcellularLocation>
        <location evidence="1">Membrane</location>
        <topology evidence="1">Multi-pass membrane protein</topology>
    </subcellularLocation>
</comment>
<accession>A0ABZ3EVE0</accession>
<evidence type="ECO:0000313" key="7">
    <source>
        <dbReference type="Proteomes" id="UP001451571"/>
    </source>
</evidence>
<protein>
    <submittedName>
        <fullName evidence="6">Energy-coupling factor transporter transmembrane component T</fullName>
    </submittedName>
</protein>
<evidence type="ECO:0000256" key="3">
    <source>
        <dbReference type="ARBA" id="ARBA00022989"/>
    </source>
</evidence>
<feature type="transmembrane region" description="Helical" evidence="5">
    <location>
        <begin position="23"/>
        <end position="53"/>
    </location>
</feature>
<organism evidence="6 7">
    <name type="scientific">Kineothrix sedimenti</name>
    <dbReference type="NCBI Taxonomy" id="3123317"/>
    <lineage>
        <taxon>Bacteria</taxon>
        <taxon>Bacillati</taxon>
        <taxon>Bacillota</taxon>
        <taxon>Clostridia</taxon>
        <taxon>Lachnospirales</taxon>
        <taxon>Lachnospiraceae</taxon>
        <taxon>Kineothrix</taxon>
    </lineage>
</organism>
<dbReference type="PANTHER" id="PTHR33514">
    <property type="entry name" value="PROTEIN ABCI12, CHLOROPLASTIC"/>
    <property type="match status" value="1"/>
</dbReference>
<feature type="transmembrane region" description="Helical" evidence="5">
    <location>
        <begin position="65"/>
        <end position="87"/>
    </location>
</feature>
<keyword evidence="4 5" id="KW-0472">Membrane</keyword>
<feature type="transmembrane region" description="Helical" evidence="5">
    <location>
        <begin position="113"/>
        <end position="135"/>
    </location>
</feature>
<keyword evidence="3 5" id="KW-1133">Transmembrane helix</keyword>
<name>A0ABZ3EVE0_9FIRM</name>
<dbReference type="Pfam" id="PF02361">
    <property type="entry name" value="CbiQ"/>
    <property type="match status" value="1"/>
</dbReference>
<feature type="transmembrane region" description="Helical" evidence="5">
    <location>
        <begin position="246"/>
        <end position="264"/>
    </location>
</feature>
<evidence type="ECO:0000256" key="1">
    <source>
        <dbReference type="ARBA" id="ARBA00004141"/>
    </source>
</evidence>
<sequence length="276" mass="31827">MARILTYEEKDTWIHRLSGVTKLIFFLLWTMASMLSYDTRVLLAMVFGSLIIYKMSKIQWRQVGTVFMFILFFLIFNLLAIFVFSPYEGVNIYGSRTDIVHMFGNYYLTKEQLFYEFNVMIKYVTIVPAVFMFIITTNPSEFAASLNRIGVSYNVSYAVAITLRYIPDVQDDFTQIKHAQEARGIEMSGKASLFGRIKNVASIIFPLIFTSMERIDVVSNAMELRGFGKHKKRTWYAGKKLKRADYIVIGVTVVIAAAALIITFHDGNRFYNPFVK</sequence>
<proteinExistence type="predicted"/>
<dbReference type="InterPro" id="IPR003339">
    <property type="entry name" value="ABC/ECF_trnsptr_transmembrane"/>
</dbReference>
<dbReference type="PANTHER" id="PTHR33514:SF1">
    <property type="entry name" value="ABC TRANSPORTER PERMEASE"/>
    <property type="match status" value="1"/>
</dbReference>
<gene>
    <name evidence="6" type="ORF">V6984_17615</name>
</gene>
<dbReference type="Proteomes" id="UP001451571">
    <property type="component" value="Chromosome"/>
</dbReference>
<reference evidence="6 7" key="1">
    <citation type="submission" date="2024-02" db="EMBL/GenBank/DDBJ databases">
        <title>Bacterial strain from lacustrine sediment.</title>
        <authorList>
            <person name="Petit C."/>
            <person name="Fadhlaoui K."/>
        </authorList>
    </citation>
    <scope>NUCLEOTIDE SEQUENCE [LARGE SCALE GENOMIC DNA]</scope>
    <source>
        <strain evidence="6 7">IPX-CK</strain>
    </source>
</reference>
<evidence type="ECO:0000256" key="5">
    <source>
        <dbReference type="SAM" id="Phobius"/>
    </source>
</evidence>
<keyword evidence="2 5" id="KW-0812">Transmembrane</keyword>
<dbReference type="CDD" id="cd16914">
    <property type="entry name" value="EcfT"/>
    <property type="match status" value="1"/>
</dbReference>
<evidence type="ECO:0000313" key="6">
    <source>
        <dbReference type="EMBL" id="XAH73302.1"/>
    </source>
</evidence>
<evidence type="ECO:0000256" key="2">
    <source>
        <dbReference type="ARBA" id="ARBA00022692"/>
    </source>
</evidence>
<dbReference type="EMBL" id="CP146256">
    <property type="protein sequence ID" value="XAH73302.1"/>
    <property type="molecule type" value="Genomic_DNA"/>
</dbReference>